<keyword evidence="5" id="KW-1185">Reference proteome</keyword>
<feature type="signal peptide" evidence="2">
    <location>
        <begin position="1"/>
        <end position="22"/>
    </location>
</feature>
<feature type="domain" description="VWFA" evidence="3">
    <location>
        <begin position="71"/>
        <end position="324"/>
    </location>
</feature>
<dbReference type="Proteomes" id="UP000241890">
    <property type="component" value="Unassembled WGS sequence"/>
</dbReference>
<keyword evidence="2" id="KW-0732">Signal</keyword>
<dbReference type="CDD" id="cd00198">
    <property type="entry name" value="vWFA"/>
    <property type="match status" value="3"/>
</dbReference>
<gene>
    <name evidence="4" type="ORF">FCC1311_069712</name>
</gene>
<dbReference type="SUPFAM" id="SSF53300">
    <property type="entry name" value="vWA-like"/>
    <property type="match status" value="3"/>
</dbReference>
<evidence type="ECO:0000313" key="4">
    <source>
        <dbReference type="EMBL" id="GBG30751.1"/>
    </source>
</evidence>
<dbReference type="Pfam" id="PF13519">
    <property type="entry name" value="VWA_2"/>
    <property type="match status" value="1"/>
</dbReference>
<evidence type="ECO:0000256" key="2">
    <source>
        <dbReference type="SAM" id="SignalP"/>
    </source>
</evidence>
<dbReference type="InterPro" id="IPR036465">
    <property type="entry name" value="vWFA_dom_sf"/>
</dbReference>
<name>A0A2R5GQW8_9STRA</name>
<feature type="compositionally biased region" description="Acidic residues" evidence="1">
    <location>
        <begin position="685"/>
        <end position="694"/>
    </location>
</feature>
<dbReference type="PROSITE" id="PS50234">
    <property type="entry name" value="VWFA"/>
    <property type="match status" value="3"/>
</dbReference>
<sequence>MRAHALLATLGVTALALIPAQAASGVQNWDVDDDTSAQDFATPAPLSSHALATMCNDVIMPSCEPGGTIRNTVVVMDTSNSLSRKWMYTDGLRFVQKLGCALLRNAASRMSLVTFGRDVVERIPLSSYAMQDWANEVQQSLLEDETLGQGCCSPLAEALEAARTILIDAHTDDDATDNEDAETPDAEELVIIISDGRVYPNEAFEEYAGKDWLTPDQSVDAYRMSVVPRIADEVKQFGIDLMFVGQSTKEGLPADQEWVLGNVESYCVGQDCFTTAKEAFPIVSSPHELFTIIPSLPDTTHSTNVDLPDWKQPTSLAEVVLDRLCQIQDAEREEGDDEDGDGDYSGGEVYTDDEAEESGDYSSSDEETTSEDLDQTNTKQRRFRRTQETDVVRSAAGRITRDVEAPSSAVSSAASSTASSVETCGDEARDLVVLLDASSSIDPRVFYSTMLDIAEEALVMVQQAEATAQTRLVALGQELVEILPLETRDVDEIRQAIAGLREQQDLTFACCSPLAFAFEKIAEDLDVRATPGNRPFVLYIGDGKPRQNLRLESDYAFLEERRLDHAAYVTKQVPASAWILKSDTEATLAFIGVPSRDGADPDSDYFTETALTRTVCAAFKDKCYEQKVPIASEPTETFVKFLGHGPGALALEDLLAGGALRSMLCEAKRTPPSLHYPDYVLFKGEDDDDQDKEEEDGKKTTPATSTKSAQDLVNELLLDLPPSQVLGGGPRDLMVIVDSSGSMDAGKFRADVARMLFQLARSISAAQGSQFGLMFFDDLVREENVLSLASRGSQERLLGIASILDNYTCCASEQVSALGEALRSARLALAKSPKKDSNEQVLVILTASNPAMSMHWLARYSRDQNNARYLARSVPFEARALHRDGVRVVVAAGPARTDENVVNKAYFAGTLRADYEFCQEGRCFIYQGGIVSSPAAENLAILDAWGSSSFTNQIAPLLAQGTAKPTMAPTTPPTVETGPAHLVFMLDDTVSAEDRQEHLQLIRSAQAKFSEFGDKAVVSVYVASCFAGVQKLLVGGNATALETLLETLESKPLELAESTLYRCASPLLLRAKEICDDPAQASDCRLVLVYLTGREGRLADLASASSTNQRLPHWHKKLHLMAVLAGDPDVTAARMSADLTSIGLPLVNSDTEILAYVRAAVRDLAAVA</sequence>
<feature type="domain" description="VWFA" evidence="3">
    <location>
        <begin position="732"/>
        <end position="892"/>
    </location>
</feature>
<evidence type="ECO:0000313" key="5">
    <source>
        <dbReference type="Proteomes" id="UP000241890"/>
    </source>
</evidence>
<feature type="compositionally biased region" description="Acidic residues" evidence="1">
    <location>
        <begin position="331"/>
        <end position="342"/>
    </location>
</feature>
<dbReference type="EMBL" id="BEYU01000083">
    <property type="protein sequence ID" value="GBG30751.1"/>
    <property type="molecule type" value="Genomic_DNA"/>
</dbReference>
<feature type="chain" id="PRO_5015349375" description="VWFA domain-containing protein" evidence="2">
    <location>
        <begin position="23"/>
        <end position="1168"/>
    </location>
</feature>
<accession>A0A2R5GQW8</accession>
<feature type="compositionally biased region" description="Low complexity" evidence="1">
    <location>
        <begin position="405"/>
        <end position="418"/>
    </location>
</feature>
<organism evidence="4 5">
    <name type="scientific">Hondaea fermentalgiana</name>
    <dbReference type="NCBI Taxonomy" id="2315210"/>
    <lineage>
        <taxon>Eukaryota</taxon>
        <taxon>Sar</taxon>
        <taxon>Stramenopiles</taxon>
        <taxon>Bigyra</taxon>
        <taxon>Labyrinthulomycetes</taxon>
        <taxon>Thraustochytrida</taxon>
        <taxon>Thraustochytriidae</taxon>
        <taxon>Hondaea</taxon>
    </lineage>
</organism>
<evidence type="ECO:0000259" key="3">
    <source>
        <dbReference type="PROSITE" id="PS50234"/>
    </source>
</evidence>
<dbReference type="Gene3D" id="3.40.50.410">
    <property type="entry name" value="von Willebrand factor, type A domain"/>
    <property type="match status" value="3"/>
</dbReference>
<dbReference type="InParanoid" id="A0A2R5GQW8"/>
<proteinExistence type="predicted"/>
<protein>
    <recommendedName>
        <fullName evidence="3">VWFA domain-containing protein</fullName>
    </recommendedName>
</protein>
<reference evidence="4 5" key="1">
    <citation type="submission" date="2017-12" db="EMBL/GenBank/DDBJ databases">
        <title>Sequencing, de novo assembly and annotation of complete genome of a new Thraustochytrid species, strain FCC1311.</title>
        <authorList>
            <person name="Sedici K."/>
            <person name="Godart F."/>
            <person name="Aiese Cigliano R."/>
            <person name="Sanseverino W."/>
            <person name="Barakat M."/>
            <person name="Ortet P."/>
            <person name="Marechal E."/>
            <person name="Cagnac O."/>
            <person name="Amato A."/>
        </authorList>
    </citation>
    <scope>NUCLEOTIDE SEQUENCE [LARGE SCALE GENOMIC DNA]</scope>
</reference>
<dbReference type="AlphaFoldDB" id="A0A2R5GQW8"/>
<dbReference type="SMART" id="SM00327">
    <property type="entry name" value="VWA"/>
    <property type="match status" value="3"/>
</dbReference>
<feature type="region of interest" description="Disordered" evidence="1">
    <location>
        <begin position="330"/>
        <end position="418"/>
    </location>
</feature>
<feature type="domain" description="VWFA" evidence="3">
    <location>
        <begin position="430"/>
        <end position="642"/>
    </location>
</feature>
<feature type="region of interest" description="Disordered" evidence="1">
    <location>
        <begin position="676"/>
        <end position="708"/>
    </location>
</feature>
<feature type="compositionally biased region" description="Acidic residues" evidence="1">
    <location>
        <begin position="350"/>
        <end position="374"/>
    </location>
</feature>
<evidence type="ECO:0000256" key="1">
    <source>
        <dbReference type="SAM" id="MobiDB-lite"/>
    </source>
</evidence>
<dbReference type="InterPro" id="IPR002035">
    <property type="entry name" value="VWF_A"/>
</dbReference>
<comment type="caution">
    <text evidence="4">The sequence shown here is derived from an EMBL/GenBank/DDBJ whole genome shotgun (WGS) entry which is preliminary data.</text>
</comment>